<dbReference type="EMBL" id="JAKVIN010000003">
    <property type="protein sequence ID" value="MCJ8149107.1"/>
    <property type="molecule type" value="Genomic_DNA"/>
</dbReference>
<dbReference type="InterPro" id="IPR000182">
    <property type="entry name" value="GNAT_dom"/>
</dbReference>
<organism evidence="2 3">
    <name type="scientific">Shinella sedimenti</name>
    <dbReference type="NCBI Taxonomy" id="2919913"/>
    <lineage>
        <taxon>Bacteria</taxon>
        <taxon>Pseudomonadati</taxon>
        <taxon>Pseudomonadota</taxon>
        <taxon>Alphaproteobacteria</taxon>
        <taxon>Hyphomicrobiales</taxon>
        <taxon>Rhizobiaceae</taxon>
        <taxon>Shinella</taxon>
    </lineage>
</organism>
<sequence length="297" mass="31858">MIAADKAGLVFRAHYFDDRAAWQGLCDLLQDIFEIDVSGMDRLGGPDPTSAPFGFFDADGTCIANITAFAMPLVIDGVFVRAAGLQSGAVRPGHRGRGLYRAVMEAALNHCDAEGFEAVLLLTDTPALYEKHGFRPLSQHRFAGTPPVGGQASAARRLQVGNEADLTLLSRLLDGRAPVSDRFAPLRQKEMFLFNASLIPDLKLDLLEEAGAVVAWQADDDGDVDILDIVGTRMPALADILASLAVAAQRVTVHFAPDHLAWNGEALADDGEMVLMLRGPDGLRPALPFALPPMAEF</sequence>
<protein>
    <submittedName>
        <fullName evidence="2">GNAT family N-acetyltransferase</fullName>
        <ecNumber evidence="2">2.3.1.-</ecNumber>
    </submittedName>
</protein>
<keyword evidence="2" id="KW-0808">Transferase</keyword>
<name>A0ABT0CKG2_9HYPH</name>
<evidence type="ECO:0000313" key="2">
    <source>
        <dbReference type="EMBL" id="MCJ8149107.1"/>
    </source>
</evidence>
<dbReference type="RefSeq" id="WP_241599701.1">
    <property type="nucleotide sequence ID" value="NZ_JAKVIN010000003.1"/>
</dbReference>
<dbReference type="PROSITE" id="PS51186">
    <property type="entry name" value="GNAT"/>
    <property type="match status" value="1"/>
</dbReference>
<dbReference type="InterPro" id="IPR016181">
    <property type="entry name" value="Acyl_CoA_acyltransferase"/>
</dbReference>
<keyword evidence="3" id="KW-1185">Reference proteome</keyword>
<proteinExistence type="predicted"/>
<evidence type="ECO:0000313" key="3">
    <source>
        <dbReference type="Proteomes" id="UP001201844"/>
    </source>
</evidence>
<dbReference type="EC" id="2.3.1.-" evidence="2"/>
<dbReference type="CDD" id="cd04301">
    <property type="entry name" value="NAT_SF"/>
    <property type="match status" value="1"/>
</dbReference>
<feature type="domain" description="N-acetyltransferase" evidence="1">
    <location>
        <begin position="13"/>
        <end position="159"/>
    </location>
</feature>
<keyword evidence="2" id="KW-0012">Acyltransferase</keyword>
<accession>A0ABT0CKG2</accession>
<dbReference type="Gene3D" id="3.40.630.30">
    <property type="match status" value="1"/>
</dbReference>
<dbReference type="GO" id="GO:0016746">
    <property type="term" value="F:acyltransferase activity"/>
    <property type="evidence" value="ECO:0007669"/>
    <property type="project" value="UniProtKB-KW"/>
</dbReference>
<dbReference type="Pfam" id="PF13527">
    <property type="entry name" value="Acetyltransf_9"/>
    <property type="match status" value="1"/>
</dbReference>
<dbReference type="SUPFAM" id="SSF55729">
    <property type="entry name" value="Acyl-CoA N-acyltransferases (Nat)"/>
    <property type="match status" value="1"/>
</dbReference>
<evidence type="ECO:0000259" key="1">
    <source>
        <dbReference type="PROSITE" id="PS51186"/>
    </source>
</evidence>
<dbReference type="Proteomes" id="UP001201844">
    <property type="component" value="Unassembled WGS sequence"/>
</dbReference>
<reference evidence="2 3" key="1">
    <citation type="submission" date="2022-02" db="EMBL/GenBank/DDBJ databases">
        <title>Shinella B3.7 sp. nov., isolated from Sediment (Zhairuo Island).</title>
        <authorList>
            <person name="Chen G."/>
        </authorList>
    </citation>
    <scope>NUCLEOTIDE SEQUENCE [LARGE SCALE GENOMIC DNA]</scope>
    <source>
        <strain evidence="2 3">B3.7</strain>
    </source>
</reference>
<comment type="caution">
    <text evidence="2">The sequence shown here is derived from an EMBL/GenBank/DDBJ whole genome shotgun (WGS) entry which is preliminary data.</text>
</comment>
<gene>
    <name evidence="2" type="ORF">MKI86_08150</name>
</gene>